<sequence length="117" mass="13282">MYSNSDECIKPAFQERTSIKLFTPTLIPFHTTKSNPTSIHILESEEPGDSRSALRTHTNPLSTTLNHTLEQRSWKCGLYTFIIQTTHISLLLHFVHQSATQSATLKATQKATSKFFF</sequence>
<comment type="caution">
    <text evidence="1">The sequence shown here is derived from an EMBL/GenBank/DDBJ whole genome shotgun (WGS) entry which is preliminary data.</text>
</comment>
<organism evidence="1">
    <name type="scientific">Hexamita inflata</name>
    <dbReference type="NCBI Taxonomy" id="28002"/>
    <lineage>
        <taxon>Eukaryota</taxon>
        <taxon>Metamonada</taxon>
        <taxon>Diplomonadida</taxon>
        <taxon>Hexamitidae</taxon>
        <taxon>Hexamitinae</taxon>
        <taxon>Hexamita</taxon>
    </lineage>
</organism>
<dbReference type="AlphaFoldDB" id="A0AA86PT79"/>
<dbReference type="EMBL" id="CATOUU010000711">
    <property type="protein sequence ID" value="CAI9943143.1"/>
    <property type="molecule type" value="Genomic_DNA"/>
</dbReference>
<evidence type="ECO:0000313" key="3">
    <source>
        <dbReference type="Proteomes" id="UP001642409"/>
    </source>
</evidence>
<dbReference type="EMBL" id="CAXDID020000536">
    <property type="protein sequence ID" value="CAL6101008.1"/>
    <property type="molecule type" value="Genomic_DNA"/>
</dbReference>
<keyword evidence="3" id="KW-1185">Reference proteome</keyword>
<dbReference type="Proteomes" id="UP001642409">
    <property type="component" value="Unassembled WGS sequence"/>
</dbReference>
<accession>A0AA86PT79</accession>
<evidence type="ECO:0000313" key="1">
    <source>
        <dbReference type="EMBL" id="CAI9943143.1"/>
    </source>
</evidence>
<gene>
    <name evidence="1" type="ORF">HINF_LOCUS30788</name>
    <name evidence="2" type="ORF">HINF_LOCUS70828</name>
</gene>
<protein>
    <submittedName>
        <fullName evidence="2">Hypothetical_protein</fullName>
    </submittedName>
</protein>
<reference evidence="2 3" key="2">
    <citation type="submission" date="2024-07" db="EMBL/GenBank/DDBJ databases">
        <authorList>
            <person name="Akdeniz Z."/>
        </authorList>
    </citation>
    <scope>NUCLEOTIDE SEQUENCE [LARGE SCALE GENOMIC DNA]</scope>
</reference>
<reference evidence="1" key="1">
    <citation type="submission" date="2023-06" db="EMBL/GenBank/DDBJ databases">
        <authorList>
            <person name="Kurt Z."/>
        </authorList>
    </citation>
    <scope>NUCLEOTIDE SEQUENCE</scope>
</reference>
<name>A0AA86PT79_9EUKA</name>
<proteinExistence type="predicted"/>
<evidence type="ECO:0000313" key="2">
    <source>
        <dbReference type="EMBL" id="CAL6101008.1"/>
    </source>
</evidence>